<dbReference type="Gene3D" id="2.140.10.30">
    <property type="entry name" value="Dipeptidylpeptidase IV, N-terminal domain"/>
    <property type="match status" value="1"/>
</dbReference>
<dbReference type="InterPro" id="IPR050278">
    <property type="entry name" value="Serine_Prot_S9B/DPPIV"/>
</dbReference>
<keyword evidence="1" id="KW-0732">Signal</keyword>
<dbReference type="Gene3D" id="3.40.50.1820">
    <property type="entry name" value="alpha/beta hydrolase"/>
    <property type="match status" value="1"/>
</dbReference>
<evidence type="ECO:0000313" key="4">
    <source>
        <dbReference type="EMBL" id="MEL4456380.1"/>
    </source>
</evidence>
<evidence type="ECO:0000259" key="3">
    <source>
        <dbReference type="Pfam" id="PF00930"/>
    </source>
</evidence>
<gene>
    <name evidence="4" type="ORF">AABB81_10765</name>
</gene>
<evidence type="ECO:0000313" key="5">
    <source>
        <dbReference type="Proteomes" id="UP001474120"/>
    </source>
</evidence>
<feature type="signal peptide" evidence="1">
    <location>
        <begin position="1"/>
        <end position="22"/>
    </location>
</feature>
<proteinExistence type="predicted"/>
<feature type="domain" description="Dipeptidylpeptidase IV N-terminal" evidence="3">
    <location>
        <begin position="110"/>
        <end position="463"/>
    </location>
</feature>
<comment type="caution">
    <text evidence="4">The sequence shown here is derived from an EMBL/GenBank/DDBJ whole genome shotgun (WGS) entry which is preliminary data.</text>
</comment>
<dbReference type="RefSeq" id="WP_342160506.1">
    <property type="nucleotide sequence ID" value="NZ_JBCDNA010000002.1"/>
</dbReference>
<dbReference type="PANTHER" id="PTHR11731">
    <property type="entry name" value="PROTEASE FAMILY S9B,C DIPEPTIDYL-PEPTIDASE IV-RELATED"/>
    <property type="match status" value="1"/>
</dbReference>
<dbReference type="Pfam" id="PF00326">
    <property type="entry name" value="Peptidase_S9"/>
    <property type="match status" value="1"/>
</dbReference>
<reference evidence="4 5" key="1">
    <citation type="submission" date="2024-04" db="EMBL/GenBank/DDBJ databases">
        <title>whole genome sequencing of Lutimonas vermicola strain IMCC1616.</title>
        <authorList>
            <person name="Bae S.S."/>
        </authorList>
    </citation>
    <scope>NUCLEOTIDE SEQUENCE [LARGE SCALE GENOMIC DNA]</scope>
    <source>
        <strain evidence="4 5">IMCC1616</strain>
    </source>
</reference>
<dbReference type="Proteomes" id="UP001474120">
    <property type="component" value="Unassembled WGS sequence"/>
</dbReference>
<dbReference type="SUPFAM" id="SSF53474">
    <property type="entry name" value="alpha/beta-Hydrolases"/>
    <property type="match status" value="1"/>
</dbReference>
<feature type="domain" description="Peptidase S9 prolyl oligopeptidase catalytic" evidence="2">
    <location>
        <begin position="554"/>
        <end position="748"/>
    </location>
</feature>
<dbReference type="SUPFAM" id="SSF82171">
    <property type="entry name" value="DPP6 N-terminal domain-like"/>
    <property type="match status" value="1"/>
</dbReference>
<dbReference type="PANTHER" id="PTHR11731:SF193">
    <property type="entry name" value="DIPEPTIDYL PEPTIDASE 9"/>
    <property type="match status" value="1"/>
</dbReference>
<keyword evidence="5" id="KW-1185">Reference proteome</keyword>
<evidence type="ECO:0000256" key="1">
    <source>
        <dbReference type="SAM" id="SignalP"/>
    </source>
</evidence>
<name>A0ABU9L1T3_9FLAO</name>
<dbReference type="InterPro" id="IPR029058">
    <property type="entry name" value="AB_hydrolase_fold"/>
</dbReference>
<dbReference type="InterPro" id="IPR001375">
    <property type="entry name" value="Peptidase_S9_cat"/>
</dbReference>
<dbReference type="Pfam" id="PF00930">
    <property type="entry name" value="DPPIV_N"/>
    <property type="match status" value="1"/>
</dbReference>
<protein>
    <submittedName>
        <fullName evidence="4">DPP IV N-terminal domain-containing protein</fullName>
    </submittedName>
</protein>
<organism evidence="4 5">
    <name type="scientific">Lutimonas vermicola</name>
    <dbReference type="NCBI Taxonomy" id="414288"/>
    <lineage>
        <taxon>Bacteria</taxon>
        <taxon>Pseudomonadati</taxon>
        <taxon>Bacteroidota</taxon>
        <taxon>Flavobacteriia</taxon>
        <taxon>Flavobacteriales</taxon>
        <taxon>Flavobacteriaceae</taxon>
        <taxon>Lutimonas</taxon>
    </lineage>
</organism>
<dbReference type="InterPro" id="IPR002469">
    <property type="entry name" value="Peptidase_S9B_N"/>
</dbReference>
<dbReference type="EMBL" id="JBCDNA010000002">
    <property type="protein sequence ID" value="MEL4456380.1"/>
    <property type="molecule type" value="Genomic_DNA"/>
</dbReference>
<feature type="chain" id="PRO_5045216112" evidence="1">
    <location>
        <begin position="23"/>
        <end position="755"/>
    </location>
</feature>
<accession>A0ABU9L1T3</accession>
<evidence type="ECO:0000259" key="2">
    <source>
        <dbReference type="Pfam" id="PF00326"/>
    </source>
</evidence>
<sequence>MKKLNLIVVIGLHLIFTVLASAQEVDSKELTIDRLFNSREFSQDYLGPVTWFEHGESYVKLEPSQENSMVREVVAYKTVSQERTVLASVGDLTPEGSDKPLAIASFQFTADQNRMMIFTNTKRVWRANTKGDYWVLDLKSKSLKQLGKSLPASSLMFAKFSPDNKSVAYVSEFNVYKEDFETGKITALTKDGTRDMINGTFDWVYEEELFCKDGFRWSPDGKKIALWQLDASEIRNFFMINNTDSVYSRIIPVQYPKVGEDPSGAKVGAVDMATQKITWMRIPGDPKQNYLPRMQWVGDQLLVQQMNRKQNELKVYICDPSSGDCELSYTEKDDAWVDIMNLDLTANWSMSDMKIVGNSFLRVTEKDGWRHVYKVKMDGSEEKNLTDFEGDVARFYNLDEKGKNLYINASPENPTQRYLYQTAANGKGKLKRITHEQYNGVNTYNISPNSKYAIHSYSNANTPGTTYLISLPSHEIITTLVDNQRFKKSVAALNLPKVEFFTVTTSEGVEIDGRLIKPVGFEPNKKYPVIYFTYGGPAGVEADDSWKYRGMYHFMLAQKGYVIIVMDGRGTPSLKGSDWRKAIFKQVGVLNTRDFALAVKETLKWDFTDPERTAYWGWSAGGKMALNLIFRYPDVIKTAISVAAVSSGLLYDNVYTERYMGLKSENLENYHLASALSQAKNLEGNLLIIHGTGDDNVHYQNAEMLMNELIKHNKQFRIMPYPNRSHGIYEGENTTRHLYTLMTNYFLEMNPVGAK</sequence>